<name>A0A419SWD8_9FIRM</name>
<dbReference type="EMBL" id="MCIB01000037">
    <property type="protein sequence ID" value="RKD29547.1"/>
    <property type="molecule type" value="Genomic_DNA"/>
</dbReference>
<dbReference type="RefSeq" id="WP_120170496.1">
    <property type="nucleotide sequence ID" value="NZ_MCIB01000037.1"/>
</dbReference>
<accession>A0A419SWD8</accession>
<reference evidence="1 2" key="1">
    <citation type="submission" date="2016-08" db="EMBL/GenBank/DDBJ databases">
        <title>Novel Firmicutes and Novel Genomes.</title>
        <authorList>
            <person name="Poppleton D.I."/>
            <person name="Gribaldo S."/>
        </authorList>
    </citation>
    <scope>NUCLEOTIDE SEQUENCE [LARGE SCALE GENOMIC DNA]</scope>
    <source>
        <strain evidence="1 2">CTT3</strain>
    </source>
</reference>
<dbReference type="AlphaFoldDB" id="A0A419SWD8"/>
<sequence>MGDFYKYRSDLSFDEKLQGELLKEIATTLGRYGNKIENAVKEQRNILEEIKEVIYINEKYQIQNRDINALNNRLKEKVIYLIGKYNESWKTATKFQYYLNIQKEALKFRGFDSDPYGILPKLRII</sequence>
<comment type="caution">
    <text evidence="1">The sequence shown here is derived from an EMBL/GenBank/DDBJ whole genome shotgun (WGS) entry which is preliminary data.</text>
</comment>
<keyword evidence="2" id="KW-1185">Reference proteome</keyword>
<evidence type="ECO:0000313" key="2">
    <source>
        <dbReference type="Proteomes" id="UP000284177"/>
    </source>
</evidence>
<protein>
    <submittedName>
        <fullName evidence="1">Uncharacterized protein</fullName>
    </submittedName>
</protein>
<dbReference type="Proteomes" id="UP000284177">
    <property type="component" value="Unassembled WGS sequence"/>
</dbReference>
<gene>
    <name evidence="1" type="ORF">BET03_05675</name>
</gene>
<evidence type="ECO:0000313" key="1">
    <source>
        <dbReference type="EMBL" id="RKD29547.1"/>
    </source>
</evidence>
<organism evidence="1 2">
    <name type="scientific">Thermohalobacter berrensis</name>
    <dbReference type="NCBI Taxonomy" id="99594"/>
    <lineage>
        <taxon>Bacteria</taxon>
        <taxon>Bacillati</taxon>
        <taxon>Bacillota</taxon>
        <taxon>Tissierellia</taxon>
        <taxon>Tissierellales</taxon>
        <taxon>Thermohalobacteraceae</taxon>
        <taxon>Thermohalobacter</taxon>
    </lineage>
</organism>
<proteinExistence type="predicted"/>